<feature type="compositionally biased region" description="Basic and acidic residues" evidence="4">
    <location>
        <begin position="742"/>
        <end position="757"/>
    </location>
</feature>
<evidence type="ECO:0000313" key="7">
    <source>
        <dbReference type="WBParaSite" id="maker-uti_cns_0047522-snap-gene-0.7-mRNA-1"/>
    </source>
</evidence>
<feature type="compositionally biased region" description="Low complexity" evidence="4">
    <location>
        <begin position="843"/>
        <end position="857"/>
    </location>
</feature>
<dbReference type="InterPro" id="IPR055261">
    <property type="entry name" value="PI_transfer_N"/>
</dbReference>
<dbReference type="InterPro" id="IPR031315">
    <property type="entry name" value="LNS2/PITP"/>
</dbReference>
<dbReference type="Pfam" id="PF24695">
    <property type="entry name" value="PITM1-3"/>
    <property type="match status" value="2"/>
</dbReference>
<feature type="region of interest" description="Disordered" evidence="4">
    <location>
        <begin position="1433"/>
        <end position="1474"/>
    </location>
</feature>
<dbReference type="Pfam" id="PF24694">
    <property type="entry name" value="LNS2_PITM1-3"/>
    <property type="match status" value="1"/>
</dbReference>
<dbReference type="SUPFAM" id="SSF55961">
    <property type="entry name" value="Bet v1-like"/>
    <property type="match status" value="1"/>
</dbReference>
<evidence type="ECO:0000256" key="3">
    <source>
        <dbReference type="ARBA" id="ARBA00022837"/>
    </source>
</evidence>
<feature type="compositionally biased region" description="Low complexity" evidence="4">
    <location>
        <begin position="451"/>
        <end position="466"/>
    </location>
</feature>
<feature type="compositionally biased region" description="Low complexity" evidence="4">
    <location>
        <begin position="1730"/>
        <end position="1745"/>
    </location>
</feature>
<dbReference type="GO" id="GO:0035091">
    <property type="term" value="F:phosphatidylinositol binding"/>
    <property type="evidence" value="ECO:0007669"/>
    <property type="project" value="TreeGrafter"/>
</dbReference>
<feature type="region of interest" description="Disordered" evidence="4">
    <location>
        <begin position="1884"/>
        <end position="1903"/>
    </location>
</feature>
<proteinExistence type="inferred from homology"/>
<dbReference type="PRINTS" id="PR00391">
    <property type="entry name" value="PITRANSFER"/>
</dbReference>
<evidence type="ECO:0000259" key="5">
    <source>
        <dbReference type="PROSITE" id="PS51043"/>
    </source>
</evidence>
<feature type="compositionally biased region" description="Basic and acidic residues" evidence="4">
    <location>
        <begin position="1710"/>
        <end position="1723"/>
    </location>
</feature>
<dbReference type="PROSITE" id="PS51043">
    <property type="entry name" value="DDHD"/>
    <property type="match status" value="1"/>
</dbReference>
<name>A0A1I8JGJ8_9PLAT</name>
<evidence type="ECO:0000313" key="6">
    <source>
        <dbReference type="Proteomes" id="UP000095280"/>
    </source>
</evidence>
<dbReference type="Pfam" id="PF02862">
    <property type="entry name" value="DDHD"/>
    <property type="match status" value="2"/>
</dbReference>
<feature type="compositionally biased region" description="Low complexity" evidence="4">
    <location>
        <begin position="1434"/>
        <end position="1450"/>
    </location>
</feature>
<dbReference type="SUPFAM" id="SSF56784">
    <property type="entry name" value="HAD-like"/>
    <property type="match status" value="1"/>
</dbReference>
<keyword evidence="3" id="KW-0106">Calcium</keyword>
<feature type="compositionally biased region" description="Polar residues" evidence="4">
    <location>
        <begin position="808"/>
        <end position="823"/>
    </location>
</feature>
<feature type="compositionally biased region" description="Polar residues" evidence="4">
    <location>
        <begin position="420"/>
        <end position="434"/>
    </location>
</feature>
<reference evidence="7" key="1">
    <citation type="submission" date="2016-11" db="UniProtKB">
        <authorList>
            <consortium name="WormBaseParasite"/>
        </authorList>
    </citation>
    <scope>IDENTIFICATION</scope>
</reference>
<dbReference type="Pfam" id="PF02121">
    <property type="entry name" value="IP_trans"/>
    <property type="match status" value="1"/>
</dbReference>
<feature type="region of interest" description="Disordered" evidence="4">
    <location>
        <begin position="1692"/>
        <end position="1762"/>
    </location>
</feature>
<dbReference type="InterPro" id="IPR036691">
    <property type="entry name" value="Endo/exonu/phosph_ase_sf"/>
</dbReference>
<dbReference type="GO" id="GO:0005737">
    <property type="term" value="C:cytoplasm"/>
    <property type="evidence" value="ECO:0007669"/>
    <property type="project" value="TreeGrafter"/>
</dbReference>
<evidence type="ECO:0000256" key="1">
    <source>
        <dbReference type="ARBA" id="ARBA00010316"/>
    </source>
</evidence>
<evidence type="ECO:0000256" key="4">
    <source>
        <dbReference type="SAM" id="MobiDB-lite"/>
    </source>
</evidence>
<dbReference type="FunFam" id="3.40.50.1000:FF:000173">
    <property type="entry name" value="Membrane-associated phosphatidylinositol transfer protein 2"/>
    <property type="match status" value="1"/>
</dbReference>
<dbReference type="Gene3D" id="3.30.530.20">
    <property type="match status" value="1"/>
</dbReference>
<feature type="domain" description="DDHD" evidence="5">
    <location>
        <begin position="1779"/>
        <end position="1971"/>
    </location>
</feature>
<dbReference type="InterPro" id="IPR036412">
    <property type="entry name" value="HAD-like_sf"/>
</dbReference>
<feature type="region of interest" description="Disordered" evidence="4">
    <location>
        <begin position="736"/>
        <end position="757"/>
    </location>
</feature>
<keyword evidence="2" id="KW-0597">Phosphoprotein</keyword>
<feature type="region of interest" description="Disordered" evidence="4">
    <location>
        <begin position="796"/>
        <end position="826"/>
    </location>
</feature>
<dbReference type="GO" id="GO:0008525">
    <property type="term" value="F:phosphatidylcholine transporter activity"/>
    <property type="evidence" value="ECO:0007669"/>
    <property type="project" value="TreeGrafter"/>
</dbReference>
<dbReference type="PANTHER" id="PTHR10658">
    <property type="entry name" value="PHOSPHATIDYLINOSITOL TRANSFER PROTEIN"/>
    <property type="match status" value="1"/>
</dbReference>
<sequence length="2268" mass="245724">DPAADVKEDGVLSTDDVRHSVAVIRDRAKAAAAGHELRMTRQVQLPVLGHHVKSEQMSVNAPASHGVSVHRLVPFGRRSHQAAELGVLRAQTSHGGNSSLEGAHKLARLVGAGANGLGATLAEQTGHRRLVGEAELAAAVSEVGQLQGQLDERVRAHGAGLDGALAECVMHYQVQFDVVDEVASNLQLLVDGFDAGLSGRGSAHQPYTVLQIQRESKSVRPAVTIRDVPILKSAHPSIGKDDHGEGLVKPAVAAVSMQQQLGVAIQLGVVIRVVVARLVVQRQHEGRLLQGFQAGFVDAAAEMERPRSRPGAPIAGVPAGVVHGDVPGVFQVYKVVALLPRHPGGGKRAFVLPAAQRDLKFTNSGRISSRQIRRQHCSRPQTVHLNQLSIVQQWLHGGEITPHAVAQRRDRQRRQRSLEAVQTDTAVSAAGANQETHRSGPQAARAATAQSESTEALPLSSLSSLSGAVPPVPDGFTRLRHSRRPRKFTKTARVQFDMRAFAGLKHSVSEVRSSDTVDSTMAAVMNRAMAGSSVDFGNMPSSSSRNTAGLPDLTKGGSVEFDAHTAVGDVESEDDSLDGATPGAFRVRQFIVPSEPTEVIRGLVIWPRCQQIACTTASRYCISLSPRLMRVDLRLRAGCIRLFCTYAPTAAHPEEARAFFDFLAGQLEEVPNSDTLALLGDLNAVPRRFERSPFVAGRENANTDALEDLLDRLDLVSANTQFRKPPARLATFAGCKRRRPERTRAERQEETGATRSCARERRRVTNCDTTAPLALWSNHRLLLCDLRLRDQLYQPPKQRQRRYYRAPSSCNSRAPNSSASLETSARRSIPTFTGATISNDPSAAAVAASDGSPAAGGTTEVASPENGCTSAADDLFVTPPLPRVGLPASPAKRRLPSPDSEDSPGGPERHRPHLNDSPSTFEQPVSLIISRDCRNLVLCPKPFEGLKLPAITEVHEYSLSALPSLLRSAALRNRQCAQSTVLVLPDELLSTDHWRELLSEAIDLLRADSLTQNLTTVQIKGNLEAPETRAIQRLKRNSSVLIKKADKGNAVVIMHPKDYEFAAYNQLFDTDAYQQLDQPLQPKKSREESTGTGSGVEIIRNEPYEDGPGPTGKGQYTFKIYHVGSHLPSWFRAILPKSALRVEEEAWNAYPYTKTRYKCPFVEKFLLEIETVYRDDPGSSDNVFDLRGSEKSRQVDYIDIVRDPVDPGHYTRDEDPRLFVSEKTGRGPLDDGWRDEAASKPVTPDGKSAIMCSYKLCRVEFRYWGMQTKIERFIHDVALRKTMLRAHRQAWAWQDEWVGLTMADIRQLEAETAAALQDKMAAAVAEQEEDRTMAAAEIDPATGQAAAVVAAAANAAASVAVSPDELGARAISQEDLQFYDAELHFPSVLDTSLAAGWKANSIESIQRRRGSFDDEEEEEEFFDAASEMDTVSFASCSSPNEPSAAAPSYSMENRLPDSHSHRHQGQHHVTVSAAPSSTGGCRVLFLVLHGGSVLDTNHEYHNKHADIATMRATLNALVGQHYRCLAGRFAVRLVSVPPLDFSVLMTDTHRLNILAASPPTQVAEALQALTTVSPYQYRLQRGAASQADASVTLAYDHIPIATVPLLFTSSPEYASTLAAVAGRMNERYKEFLASPEGRGFNGQVCDLQMLLGQPPRSSVAGPASQSVCIIGDSTGGIVGYDVLTRVRQCRKSDGVNGGGVGNPPSRQPVHKLDSAPDRLEFRLKPPTPPSASASASASASSDEGASGVGEGSRRGSARRLQSLTEGAQSAGFDGGEYRLEFDVSDLFLLGCPLALVLAYRRVNSQKDKCARPACGQVYNLFHTSDPCSFRMEPLLADRFRWLAPVQLPKYSLLPCGDGQPLSVLEAVTSCGDVFLSGGGGEGDGGGAVASSRQLSRQDSNSSSASSSLELSQVAAIQSVCRRWWGPKRLDYSLHCPDTLSRFPINAMPLLFHASYWESADAAAFILRQFVDAASVAELLEITDSAITESSLGGHIDDRLTLRVPGRQREKWRNRANAIKLKNAAPNHRANDVIVAEGQAQVLTARFMYGPFDMLSLSDEVAVFTVPAERRLAQGVYPVKMVARGDHSSADLNLAVLPPATECVVFSVDGSFAASVSIMGADPKVRPGAVDVVRHWQDLGYLLVYISARPDMQQRRVVGWLAQHNFPHGMVFFMDGFTAEPLRQKTACLTKLAGQAGLLIHAAYGSSKDIAVYQSLNLRRGQIFIIGKAAKKHAGNATILSEGYAAHLSALQSAHLDTSTASAAPSGKQ</sequence>
<dbReference type="SMART" id="SM01127">
    <property type="entry name" value="DDHD"/>
    <property type="match status" value="1"/>
</dbReference>
<dbReference type="Proteomes" id="UP000095280">
    <property type="component" value="Unplaced"/>
</dbReference>
<dbReference type="SUPFAM" id="SSF56219">
    <property type="entry name" value="DNase I-like"/>
    <property type="match status" value="1"/>
</dbReference>
<feature type="region of interest" description="Disordered" evidence="4">
    <location>
        <begin position="1079"/>
        <end position="1111"/>
    </location>
</feature>
<protein>
    <submittedName>
        <fullName evidence="7">DDHD domain-containing protein</fullName>
    </submittedName>
</protein>
<feature type="region of interest" description="Disordered" evidence="4">
    <location>
        <begin position="404"/>
        <end position="466"/>
    </location>
</feature>
<dbReference type="InterPro" id="IPR001666">
    <property type="entry name" value="PI_transfer"/>
</dbReference>
<organism evidence="6 7">
    <name type="scientific">Macrostomum lignano</name>
    <dbReference type="NCBI Taxonomy" id="282301"/>
    <lineage>
        <taxon>Eukaryota</taxon>
        <taxon>Metazoa</taxon>
        <taxon>Spiralia</taxon>
        <taxon>Lophotrochozoa</taxon>
        <taxon>Platyhelminthes</taxon>
        <taxon>Rhabditophora</taxon>
        <taxon>Macrostomorpha</taxon>
        <taxon>Macrostomida</taxon>
        <taxon>Macrostomidae</taxon>
        <taxon>Macrostomum</taxon>
    </lineage>
</organism>
<feature type="compositionally biased region" description="Low complexity" evidence="4">
    <location>
        <begin position="1890"/>
        <end position="1903"/>
    </location>
</feature>
<evidence type="ECO:0000256" key="2">
    <source>
        <dbReference type="ARBA" id="ARBA00022553"/>
    </source>
</evidence>
<dbReference type="PANTHER" id="PTHR10658:SF81">
    <property type="entry name" value="PROTEIN RETINAL DEGENERATION B"/>
    <property type="match status" value="1"/>
</dbReference>
<keyword evidence="6" id="KW-1185">Reference proteome</keyword>
<dbReference type="GO" id="GO:0071944">
    <property type="term" value="C:cell periphery"/>
    <property type="evidence" value="ECO:0007669"/>
    <property type="project" value="UniProtKB-ARBA"/>
</dbReference>
<accession>A0A1I8JGJ8</accession>
<dbReference type="SMART" id="SM00775">
    <property type="entry name" value="LNS2"/>
    <property type="match status" value="1"/>
</dbReference>
<dbReference type="GO" id="GO:0046872">
    <property type="term" value="F:metal ion binding"/>
    <property type="evidence" value="ECO:0007669"/>
    <property type="project" value="InterPro"/>
</dbReference>
<dbReference type="Gene3D" id="3.60.10.10">
    <property type="entry name" value="Endonuclease/exonuclease/phosphatase"/>
    <property type="match status" value="1"/>
</dbReference>
<comment type="similarity">
    <text evidence="1">Belongs to the PtdIns transfer protein family. PI transfer class IIA subfamily.</text>
</comment>
<feature type="region of interest" description="Disordered" evidence="4">
    <location>
        <begin position="843"/>
        <end position="921"/>
    </location>
</feature>
<dbReference type="InterPro" id="IPR023393">
    <property type="entry name" value="START-like_dom_sf"/>
</dbReference>
<dbReference type="WBParaSite" id="maker-uti_cns_0047522-snap-gene-0.7-mRNA-1">
    <property type="protein sequence ID" value="maker-uti_cns_0047522-snap-gene-0.7-mRNA-1"/>
    <property type="gene ID" value="maker-uti_cns_0047522-snap-gene-0.7"/>
</dbReference>
<dbReference type="GO" id="GO:0031210">
    <property type="term" value="F:phosphatidylcholine binding"/>
    <property type="evidence" value="ECO:0007669"/>
    <property type="project" value="TreeGrafter"/>
</dbReference>
<dbReference type="GO" id="GO:0008526">
    <property type="term" value="F:phosphatidylinositol transfer activity"/>
    <property type="evidence" value="ECO:0007669"/>
    <property type="project" value="TreeGrafter"/>
</dbReference>
<dbReference type="InterPro" id="IPR004177">
    <property type="entry name" value="DDHD_dom"/>
</dbReference>
<dbReference type="FunFam" id="3.30.530.20:FF:000028">
    <property type="entry name" value="Phosphatidylinositol transfer protein 5"/>
    <property type="match status" value="1"/>
</dbReference>